<evidence type="ECO:0000313" key="2">
    <source>
        <dbReference type="EMBL" id="GBM65815.1"/>
    </source>
</evidence>
<gene>
    <name evidence="2" type="ORF">AVEN_202384_1</name>
</gene>
<feature type="non-terminal residue" evidence="2">
    <location>
        <position position="1"/>
    </location>
</feature>
<accession>A0A4Y2HKD7</accession>
<dbReference type="EMBL" id="BGPR01103273">
    <property type="protein sequence ID" value="GBM65815.1"/>
    <property type="molecule type" value="Genomic_DNA"/>
</dbReference>
<keyword evidence="1" id="KW-1133">Transmembrane helix</keyword>
<proteinExistence type="predicted"/>
<sequence length="95" mass="11098">TRINTRLRLINDTYSVGFGVQLAGWWFFLAIWPWLNVTLTAQNYLSAFTERDQNETKRHHTLWISLLTFSTVISSPFNLNLPRVLSAIMRLRSVT</sequence>
<keyword evidence="1" id="KW-0472">Membrane</keyword>
<feature type="transmembrane region" description="Helical" evidence="1">
    <location>
        <begin position="62"/>
        <end position="81"/>
    </location>
</feature>
<evidence type="ECO:0000313" key="3">
    <source>
        <dbReference type="Proteomes" id="UP000499080"/>
    </source>
</evidence>
<comment type="caution">
    <text evidence="2">The sequence shown here is derived from an EMBL/GenBank/DDBJ whole genome shotgun (WGS) entry which is preliminary data.</text>
</comment>
<dbReference type="Proteomes" id="UP000499080">
    <property type="component" value="Unassembled WGS sequence"/>
</dbReference>
<reference evidence="2 3" key="1">
    <citation type="journal article" date="2019" name="Sci. Rep.">
        <title>Orb-weaving spider Araneus ventricosus genome elucidates the spidroin gene catalogue.</title>
        <authorList>
            <person name="Kono N."/>
            <person name="Nakamura H."/>
            <person name="Ohtoshi R."/>
            <person name="Moran D.A.P."/>
            <person name="Shinohara A."/>
            <person name="Yoshida Y."/>
            <person name="Fujiwara M."/>
            <person name="Mori M."/>
            <person name="Tomita M."/>
            <person name="Arakawa K."/>
        </authorList>
    </citation>
    <scope>NUCLEOTIDE SEQUENCE [LARGE SCALE GENOMIC DNA]</scope>
</reference>
<name>A0A4Y2HKD7_ARAVE</name>
<protein>
    <submittedName>
        <fullName evidence="2">Uncharacterized protein</fullName>
    </submittedName>
</protein>
<keyword evidence="3" id="KW-1185">Reference proteome</keyword>
<dbReference type="AlphaFoldDB" id="A0A4Y2HKD7"/>
<feature type="transmembrane region" description="Helical" evidence="1">
    <location>
        <begin position="12"/>
        <end position="35"/>
    </location>
</feature>
<evidence type="ECO:0000256" key="1">
    <source>
        <dbReference type="SAM" id="Phobius"/>
    </source>
</evidence>
<organism evidence="2 3">
    <name type="scientific">Araneus ventricosus</name>
    <name type="common">Orbweaver spider</name>
    <name type="synonym">Epeira ventricosa</name>
    <dbReference type="NCBI Taxonomy" id="182803"/>
    <lineage>
        <taxon>Eukaryota</taxon>
        <taxon>Metazoa</taxon>
        <taxon>Ecdysozoa</taxon>
        <taxon>Arthropoda</taxon>
        <taxon>Chelicerata</taxon>
        <taxon>Arachnida</taxon>
        <taxon>Araneae</taxon>
        <taxon>Araneomorphae</taxon>
        <taxon>Entelegynae</taxon>
        <taxon>Araneoidea</taxon>
        <taxon>Araneidae</taxon>
        <taxon>Araneus</taxon>
    </lineage>
</organism>
<keyword evidence="1" id="KW-0812">Transmembrane</keyword>